<keyword evidence="4" id="KW-1185">Reference proteome</keyword>
<dbReference type="PROSITE" id="PS51832">
    <property type="entry name" value="HD_GYP"/>
    <property type="match status" value="1"/>
</dbReference>
<sequence length="312" mass="34269">MAKQVAQDQVEQGSSQACPTERLVNAALRQKKTLTNIAKRNMPLRKRAGIAGLYAEVAPAIIKFPTSSKVIMSFDDTKCLSSTVVEISVKNHINSATLSLQNIFRGALNGSPVTTANMLPIVEDITQSQAVGKAMIFHLTRIKSKDSATFVHSIAVSALMMRMADHLGFDVPTTQIMGVGGLLHDIGKLFVPSDILQKEGALTPGEMRTMCKHPAMGHGFLGRQPGLPELVLDVCRHHHERVDGSGYPDRLTNSQISQYARIAAICDVFDALTSLRPYKKPWTVTDAIRWMFQSNGHFDRQLLVAFSECIRS</sequence>
<reference evidence="3 4" key="1">
    <citation type="journal article" date="2019" name="Phytopathology">
        <title>A Novel Group of Rhizobium tumorigenes-Like Agrobacteria Associated with Crown Gall Disease of Rhododendron and Blueberry.</title>
        <authorList>
            <person name="Kuzmanovic N."/>
            <person name="Behrens P."/>
            <person name="Idczak E."/>
            <person name="Wagner S."/>
            <person name="Gotz M."/>
            <person name="Sproer C."/>
            <person name="Bunk B."/>
            <person name="Overmann J."/>
            <person name="Smalla K."/>
        </authorList>
    </citation>
    <scope>NUCLEOTIDE SEQUENCE [LARGE SCALE GENOMIC DNA]</scope>
    <source>
        <strain evidence="4">rho-6.2</strain>
    </source>
</reference>
<dbReference type="Pfam" id="PF13487">
    <property type="entry name" value="HD_5"/>
    <property type="match status" value="1"/>
</dbReference>
<geneLocation type="plasmid" evidence="3 4">
    <name>unnamed1</name>
</geneLocation>
<dbReference type="PANTHER" id="PTHR43155">
    <property type="entry name" value="CYCLIC DI-GMP PHOSPHODIESTERASE PA4108-RELATED"/>
    <property type="match status" value="1"/>
</dbReference>
<dbReference type="CDD" id="cd00077">
    <property type="entry name" value="HDc"/>
    <property type="match status" value="1"/>
</dbReference>
<dbReference type="EMBL" id="CP117268">
    <property type="protein sequence ID" value="WFS26020.1"/>
    <property type="molecule type" value="Genomic_DNA"/>
</dbReference>
<name>A0ABY8ISP3_9HYPH</name>
<dbReference type="PROSITE" id="PS51831">
    <property type="entry name" value="HD"/>
    <property type="match status" value="1"/>
</dbReference>
<evidence type="ECO:0000313" key="3">
    <source>
        <dbReference type="EMBL" id="WFS26020.1"/>
    </source>
</evidence>
<feature type="domain" description="HD-GYP" evidence="2">
    <location>
        <begin position="127"/>
        <end position="312"/>
    </location>
</feature>
<dbReference type="SUPFAM" id="SSF109604">
    <property type="entry name" value="HD-domain/PDEase-like"/>
    <property type="match status" value="1"/>
</dbReference>
<dbReference type="Gene3D" id="1.10.3210.10">
    <property type="entry name" value="Hypothetical protein af1432"/>
    <property type="match status" value="1"/>
</dbReference>
<gene>
    <name evidence="3" type="ORF">PR018_21180</name>
</gene>
<protein>
    <submittedName>
        <fullName evidence="3">HD-GYP domain-containing protein</fullName>
    </submittedName>
</protein>
<dbReference type="NCBIfam" id="TIGR00277">
    <property type="entry name" value="HDIG"/>
    <property type="match status" value="1"/>
</dbReference>
<dbReference type="SMART" id="SM00471">
    <property type="entry name" value="HDc"/>
    <property type="match status" value="1"/>
</dbReference>
<feature type="domain" description="HD" evidence="1">
    <location>
        <begin position="149"/>
        <end position="272"/>
    </location>
</feature>
<dbReference type="InterPro" id="IPR037522">
    <property type="entry name" value="HD_GYP_dom"/>
</dbReference>
<dbReference type="InterPro" id="IPR003607">
    <property type="entry name" value="HD/PDEase_dom"/>
</dbReference>
<evidence type="ECO:0000259" key="2">
    <source>
        <dbReference type="PROSITE" id="PS51832"/>
    </source>
</evidence>
<accession>A0ABY8ISP3</accession>
<dbReference type="PANTHER" id="PTHR43155:SF2">
    <property type="entry name" value="CYCLIC DI-GMP PHOSPHODIESTERASE PA4108"/>
    <property type="match status" value="1"/>
</dbReference>
<organism evidence="3 4">
    <name type="scientific">Rhizobium rhododendri</name>
    <dbReference type="NCBI Taxonomy" id="2506430"/>
    <lineage>
        <taxon>Bacteria</taxon>
        <taxon>Pseudomonadati</taxon>
        <taxon>Pseudomonadota</taxon>
        <taxon>Alphaproteobacteria</taxon>
        <taxon>Hyphomicrobiales</taxon>
        <taxon>Rhizobiaceae</taxon>
        <taxon>Rhizobium/Agrobacterium group</taxon>
        <taxon>Rhizobium</taxon>
    </lineage>
</organism>
<evidence type="ECO:0000313" key="4">
    <source>
        <dbReference type="Proteomes" id="UP000318939"/>
    </source>
</evidence>
<dbReference type="InterPro" id="IPR006675">
    <property type="entry name" value="HDIG_dom"/>
</dbReference>
<dbReference type="Proteomes" id="UP000318939">
    <property type="component" value="Plasmid unnamed1"/>
</dbReference>
<evidence type="ECO:0000259" key="1">
    <source>
        <dbReference type="PROSITE" id="PS51831"/>
    </source>
</evidence>
<proteinExistence type="predicted"/>
<reference evidence="3 4" key="2">
    <citation type="journal article" date="2023" name="MicrobiologyOpen">
        <title>Genomics of the tumorigenes clade of the family Rhizobiaceae and description of Rhizobium rhododendri sp. nov.</title>
        <authorList>
            <person name="Kuzmanovic N."/>
            <person name="diCenzo G.C."/>
            <person name="Bunk B."/>
            <person name="Sproeer C."/>
            <person name="Fruehling A."/>
            <person name="Neumann-Schaal M."/>
            <person name="Overmann J."/>
            <person name="Smalla K."/>
        </authorList>
    </citation>
    <scope>NUCLEOTIDE SEQUENCE [LARGE SCALE GENOMIC DNA]</scope>
    <source>
        <strain evidence="4">rho-6.2</strain>
        <plasmid evidence="3 4">unnamed1</plasmid>
    </source>
</reference>
<keyword evidence="3" id="KW-0614">Plasmid</keyword>
<dbReference type="InterPro" id="IPR006674">
    <property type="entry name" value="HD_domain"/>
</dbReference>
<dbReference type="RefSeq" id="WP_142832554.1">
    <property type="nucleotide sequence ID" value="NZ_CP117268.1"/>
</dbReference>